<evidence type="ECO:0000313" key="2">
    <source>
        <dbReference type="EMBL" id="CCX31351.1"/>
    </source>
</evidence>
<sequence length="229" mass="24184">MPDPLRPSTGNGIGRESSTPSLRVPDSRTEGGRAIRRIRSHSNLGNLTASIAAADDEEEQPFEEAFSAMQLEATVAAQVSVAAQRAPTAHATAPHPTPLSAAAITQGKVAQWMAALSLQDRAREMEAEQAEQADVAAATAELQALALTDGFPAAARATIQPSPRLPVGCDECYDGGVMPCPDCEEAMNLAATGCRCEPGGITGCDHPECRAAEYDMEDEDEEMDRQDYA</sequence>
<dbReference type="EMBL" id="HF935589">
    <property type="protein sequence ID" value="CCX31351.1"/>
    <property type="molecule type" value="Genomic_DNA"/>
</dbReference>
<protein>
    <submittedName>
        <fullName evidence="2">Uncharacterized protein</fullName>
    </submittedName>
</protein>
<dbReference type="Proteomes" id="UP000018144">
    <property type="component" value="Unassembled WGS sequence"/>
</dbReference>
<feature type="region of interest" description="Disordered" evidence="1">
    <location>
        <begin position="1"/>
        <end position="37"/>
    </location>
</feature>
<evidence type="ECO:0000256" key="1">
    <source>
        <dbReference type="SAM" id="MobiDB-lite"/>
    </source>
</evidence>
<accession>U4LU50</accession>
<dbReference type="OrthoDB" id="10576742at2759"/>
<name>U4LU50_PYROM</name>
<evidence type="ECO:0000313" key="3">
    <source>
        <dbReference type="Proteomes" id="UP000018144"/>
    </source>
</evidence>
<gene>
    <name evidence="2" type="ORF">PCON_10652</name>
</gene>
<keyword evidence="3" id="KW-1185">Reference proteome</keyword>
<proteinExistence type="predicted"/>
<dbReference type="AlphaFoldDB" id="U4LU50"/>
<organism evidence="2 3">
    <name type="scientific">Pyronema omphalodes (strain CBS 100304)</name>
    <name type="common">Pyronema confluens</name>
    <dbReference type="NCBI Taxonomy" id="1076935"/>
    <lineage>
        <taxon>Eukaryota</taxon>
        <taxon>Fungi</taxon>
        <taxon>Dikarya</taxon>
        <taxon>Ascomycota</taxon>
        <taxon>Pezizomycotina</taxon>
        <taxon>Pezizomycetes</taxon>
        <taxon>Pezizales</taxon>
        <taxon>Pyronemataceae</taxon>
        <taxon>Pyronema</taxon>
    </lineage>
</organism>
<reference evidence="2 3" key="1">
    <citation type="journal article" date="2013" name="PLoS Genet.">
        <title>The genome and development-dependent transcriptomes of Pyronema confluens: a window into fungal evolution.</title>
        <authorList>
            <person name="Traeger S."/>
            <person name="Altegoer F."/>
            <person name="Freitag M."/>
            <person name="Gabaldon T."/>
            <person name="Kempken F."/>
            <person name="Kumar A."/>
            <person name="Marcet-Houben M."/>
            <person name="Poggeler S."/>
            <person name="Stajich J.E."/>
            <person name="Nowrousian M."/>
        </authorList>
    </citation>
    <scope>NUCLEOTIDE SEQUENCE [LARGE SCALE GENOMIC DNA]</scope>
    <source>
        <strain evidence="3">CBS 100304</strain>
        <tissue evidence="2">Vegetative mycelium</tissue>
    </source>
</reference>